<dbReference type="InterPro" id="IPR002931">
    <property type="entry name" value="Transglutaminase-like"/>
</dbReference>
<organism evidence="2 3">
    <name type="scientific">Candidatus Clostridium eludens</name>
    <dbReference type="NCBI Taxonomy" id="3381663"/>
    <lineage>
        <taxon>Bacteria</taxon>
        <taxon>Bacillati</taxon>
        <taxon>Bacillota</taxon>
        <taxon>Clostridia</taxon>
        <taxon>Eubacteriales</taxon>
        <taxon>Clostridiaceae</taxon>
        <taxon>Clostridium</taxon>
    </lineage>
</organism>
<comment type="caution">
    <text evidence="2">The sequence shown here is derived from an EMBL/GenBank/DDBJ whole genome shotgun (WGS) entry which is preliminary data.</text>
</comment>
<name>A0ABW8SGR8_9CLOT</name>
<dbReference type="Proteomes" id="UP001623660">
    <property type="component" value="Unassembled WGS sequence"/>
</dbReference>
<dbReference type="InterPro" id="IPR038765">
    <property type="entry name" value="Papain-like_cys_pep_sf"/>
</dbReference>
<evidence type="ECO:0000313" key="2">
    <source>
        <dbReference type="EMBL" id="MFL0195175.1"/>
    </source>
</evidence>
<gene>
    <name evidence="2" type="ORF">ACJDU8_06290</name>
</gene>
<reference evidence="2 3" key="1">
    <citation type="submission" date="2024-11" db="EMBL/GenBank/DDBJ databases">
        <authorList>
            <person name="Heng Y.C."/>
            <person name="Lim A.C.H."/>
            <person name="Lee J.K.Y."/>
            <person name="Kittelmann S."/>
        </authorList>
    </citation>
    <scope>NUCLEOTIDE SEQUENCE [LARGE SCALE GENOMIC DNA]</scope>
    <source>
        <strain evidence="2 3">WILCCON 0269</strain>
    </source>
</reference>
<dbReference type="PANTHER" id="PTHR33490">
    <property type="entry name" value="BLR5614 PROTEIN-RELATED"/>
    <property type="match status" value="1"/>
</dbReference>
<accession>A0ABW8SGR8</accession>
<dbReference type="EMBL" id="JBJHZX010000007">
    <property type="protein sequence ID" value="MFL0195175.1"/>
    <property type="molecule type" value="Genomic_DNA"/>
</dbReference>
<dbReference type="Pfam" id="PF01841">
    <property type="entry name" value="Transglut_core"/>
    <property type="match status" value="1"/>
</dbReference>
<keyword evidence="3" id="KW-1185">Reference proteome</keyword>
<dbReference type="RefSeq" id="WP_406791299.1">
    <property type="nucleotide sequence ID" value="NZ_JBJHZX010000007.1"/>
</dbReference>
<proteinExistence type="predicted"/>
<evidence type="ECO:0000313" key="3">
    <source>
        <dbReference type="Proteomes" id="UP001623660"/>
    </source>
</evidence>
<dbReference type="PANTHER" id="PTHR33490:SF3">
    <property type="entry name" value="CONSERVED INTEGRAL MEMBRANE PROTEIN"/>
    <property type="match status" value="1"/>
</dbReference>
<dbReference type="Gene3D" id="3.10.620.30">
    <property type="match status" value="1"/>
</dbReference>
<evidence type="ECO:0000259" key="1">
    <source>
        <dbReference type="Pfam" id="PF01841"/>
    </source>
</evidence>
<protein>
    <submittedName>
        <fullName evidence="2">Transglutaminase family protein</fullName>
    </submittedName>
</protein>
<dbReference type="SUPFAM" id="SSF54001">
    <property type="entry name" value="Cysteine proteinases"/>
    <property type="match status" value="1"/>
</dbReference>
<sequence>MNLILENGNLSNYLLVNKYVDFNKKIIQDKAKELFHENLDEIKKIRIAFEYVRDDISHSWDIQSKKITRTASEVLQYKEGMCYAKSMLLAALLRHQGIPTGFCYQRLTLGDTPQTGYCIHALNAVFIPSIGRWIRIDTRGNTNGKNAQFFIDKEQLAFQVRVKYDEVDYPTIFIDPIKITIETLENNTNCIEMIKYNLPTALS</sequence>
<feature type="domain" description="Transglutaminase-like" evidence="1">
    <location>
        <begin position="31"/>
        <end position="137"/>
    </location>
</feature>